<dbReference type="AlphaFoldDB" id="A0A485KQI5"/>
<reference evidence="1" key="2">
    <citation type="submission" date="2019-06" db="EMBL/GenBank/DDBJ databases">
        <title>Genomics analysis of Aphanomyces spp. identifies a new class of oomycete effector associated with host adaptation.</title>
        <authorList>
            <person name="Gaulin E."/>
        </authorList>
    </citation>
    <scope>NUCLEOTIDE SEQUENCE</scope>
    <source>
        <strain evidence="1">CBS 578.67</strain>
    </source>
</reference>
<dbReference type="Proteomes" id="UP000332933">
    <property type="component" value="Unassembled WGS sequence"/>
</dbReference>
<gene>
    <name evidence="2" type="primary">Aste57867_10298</name>
    <name evidence="1" type="ORF">As57867_010258</name>
    <name evidence="2" type="ORF">ASTE57867_10298</name>
</gene>
<accession>A0A485KQI5</accession>
<name>A0A485KQI5_9STRA</name>
<keyword evidence="3" id="KW-1185">Reference proteome</keyword>
<sequence length="151" mass="15749">MRTVPTLVTAIAGSASATCDQVLVLTATSSSPPSVPASCRQARSVHRRRRRHRHPAIAIDFATKGQNVSIQFEVLFEDYPTCPSVAATSYVVTLTSLQSACAALGAQFDQPSAAGVNCTVTDQADYIWATTQVSLPPSCAAAVTDAGYSGS</sequence>
<evidence type="ECO:0000313" key="1">
    <source>
        <dbReference type="EMBL" id="KAF0699096.1"/>
    </source>
</evidence>
<organism evidence="2 3">
    <name type="scientific">Aphanomyces stellatus</name>
    <dbReference type="NCBI Taxonomy" id="120398"/>
    <lineage>
        <taxon>Eukaryota</taxon>
        <taxon>Sar</taxon>
        <taxon>Stramenopiles</taxon>
        <taxon>Oomycota</taxon>
        <taxon>Saprolegniomycetes</taxon>
        <taxon>Saprolegniales</taxon>
        <taxon>Verrucalvaceae</taxon>
        <taxon>Aphanomyces</taxon>
    </lineage>
</organism>
<proteinExistence type="predicted"/>
<dbReference type="EMBL" id="CAADRA010005218">
    <property type="protein sequence ID" value="VFT87172.1"/>
    <property type="molecule type" value="Genomic_DNA"/>
</dbReference>
<dbReference type="EMBL" id="VJMH01005197">
    <property type="protein sequence ID" value="KAF0699096.1"/>
    <property type="molecule type" value="Genomic_DNA"/>
</dbReference>
<protein>
    <submittedName>
        <fullName evidence="2">Aste57867_10298 protein</fullName>
    </submittedName>
</protein>
<evidence type="ECO:0000313" key="2">
    <source>
        <dbReference type="EMBL" id="VFT87172.1"/>
    </source>
</evidence>
<reference evidence="2 3" key="1">
    <citation type="submission" date="2019-03" db="EMBL/GenBank/DDBJ databases">
        <authorList>
            <person name="Gaulin E."/>
            <person name="Dumas B."/>
        </authorList>
    </citation>
    <scope>NUCLEOTIDE SEQUENCE [LARGE SCALE GENOMIC DNA]</scope>
    <source>
        <strain evidence="2">CBS 568.67</strain>
    </source>
</reference>
<evidence type="ECO:0000313" key="3">
    <source>
        <dbReference type="Proteomes" id="UP000332933"/>
    </source>
</evidence>